<keyword evidence="1" id="KW-1133">Transmembrane helix</keyword>
<dbReference type="EMBL" id="SAXA01000001">
    <property type="protein sequence ID" value="RXQ97392.1"/>
    <property type="molecule type" value="Genomic_DNA"/>
</dbReference>
<protein>
    <submittedName>
        <fullName evidence="2">Uncharacterized protein</fullName>
    </submittedName>
</protein>
<organism evidence="2 3">
    <name type="scientific">Ancylomarina salipaludis</name>
    <dbReference type="NCBI Taxonomy" id="2501299"/>
    <lineage>
        <taxon>Bacteria</taxon>
        <taxon>Pseudomonadati</taxon>
        <taxon>Bacteroidota</taxon>
        <taxon>Bacteroidia</taxon>
        <taxon>Marinilabiliales</taxon>
        <taxon>Marinifilaceae</taxon>
        <taxon>Ancylomarina</taxon>
    </lineage>
</organism>
<gene>
    <name evidence="2" type="ORF">EO244_00450</name>
</gene>
<dbReference type="OrthoDB" id="1121860at2"/>
<feature type="transmembrane region" description="Helical" evidence="1">
    <location>
        <begin position="42"/>
        <end position="62"/>
    </location>
</feature>
<comment type="caution">
    <text evidence="2">The sequence shown here is derived from an EMBL/GenBank/DDBJ whole genome shotgun (WGS) entry which is preliminary data.</text>
</comment>
<dbReference type="AlphaFoldDB" id="A0A4Q1JPS9"/>
<name>A0A4Q1JPS9_9BACT</name>
<keyword evidence="3" id="KW-1185">Reference proteome</keyword>
<keyword evidence="1" id="KW-0812">Transmembrane</keyword>
<proteinExistence type="predicted"/>
<reference evidence="2 3" key="1">
    <citation type="submission" date="2019-01" db="EMBL/GenBank/DDBJ databases">
        <title>Ancylomarina salipaludis sp. nov., isolated from a salt marsh.</title>
        <authorList>
            <person name="Yoon J.-H."/>
        </authorList>
    </citation>
    <scope>NUCLEOTIDE SEQUENCE [LARGE SCALE GENOMIC DNA]</scope>
    <source>
        <strain evidence="2 3">SHSM-M15</strain>
    </source>
</reference>
<evidence type="ECO:0000313" key="3">
    <source>
        <dbReference type="Proteomes" id="UP000289703"/>
    </source>
</evidence>
<dbReference type="Proteomes" id="UP000289703">
    <property type="component" value="Unassembled WGS sequence"/>
</dbReference>
<evidence type="ECO:0000313" key="2">
    <source>
        <dbReference type="EMBL" id="RXQ97392.1"/>
    </source>
</evidence>
<dbReference type="RefSeq" id="WP_129251871.1">
    <property type="nucleotide sequence ID" value="NZ_SAXA01000001.1"/>
</dbReference>
<keyword evidence="1" id="KW-0472">Membrane</keyword>
<sequence length="81" mass="8839">MKNISSFLIGTASTLGMAESIGIQPDVLDAAQNIPVDSTEAIVSVVGGTVSTIVIALLKRLWSKKDRKRERKKRDRGDKKE</sequence>
<evidence type="ECO:0000256" key="1">
    <source>
        <dbReference type="SAM" id="Phobius"/>
    </source>
</evidence>
<accession>A0A4Q1JPS9</accession>